<gene>
    <name evidence="7" type="ORF">IAR55_000466</name>
</gene>
<dbReference type="EMBL" id="JBCAWK010000001">
    <property type="protein sequence ID" value="KAK8869898.1"/>
    <property type="molecule type" value="Genomic_DNA"/>
</dbReference>
<reference evidence="7 8" key="1">
    <citation type="journal article" date="2024" name="bioRxiv">
        <title>Comparative genomics of Cryptococcus and Kwoniella reveals pathogenesis evolution and contrasting karyotype dynamics via intercentromeric recombination or chromosome fusion.</title>
        <authorList>
            <person name="Coelho M.A."/>
            <person name="David-Palma M."/>
            <person name="Shea T."/>
            <person name="Bowers K."/>
            <person name="McGinley-Smith S."/>
            <person name="Mohammad A.W."/>
            <person name="Gnirke A."/>
            <person name="Yurkov A.M."/>
            <person name="Nowrousian M."/>
            <person name="Sun S."/>
            <person name="Cuomo C.A."/>
            <person name="Heitman J."/>
        </authorList>
    </citation>
    <scope>NUCLEOTIDE SEQUENCE [LARGE SCALE GENOMIC DNA]</scope>
    <source>
        <strain evidence="7 8">CBS 13917</strain>
    </source>
</reference>
<sequence length="181" mass="19230">MSRSAAPPTRIAADSTSLICQDTDLRGDITIGPGVVVHPKVTILALGGPIVIGAECIVEELVVIVNRGKNTMKIGQGNHFMVASQIESPSIGHFNTFQPRCKASSGVIVTDHCTLSAGTILLPLLLPTTSPEPSLIPEILPPYSVIFGSASDRRIWDGSGESAEQALRGKHVEYLREVIPK</sequence>
<dbReference type="Proteomes" id="UP001388673">
    <property type="component" value="Unassembled WGS sequence"/>
</dbReference>
<evidence type="ECO:0000256" key="6">
    <source>
        <dbReference type="ARBA" id="ARBA00034687"/>
    </source>
</evidence>
<evidence type="ECO:0000256" key="2">
    <source>
        <dbReference type="ARBA" id="ARBA00007719"/>
    </source>
</evidence>
<keyword evidence="8" id="KW-1185">Reference proteome</keyword>
<evidence type="ECO:0000313" key="7">
    <source>
        <dbReference type="EMBL" id="KAK8869898.1"/>
    </source>
</evidence>
<dbReference type="RefSeq" id="XP_066806144.1">
    <property type="nucleotide sequence ID" value="XM_066943602.1"/>
</dbReference>
<comment type="subcellular location">
    <subcellularLocation>
        <location evidence="1">Cytoplasm</location>
        <location evidence="1">Cytoskeleton</location>
    </subcellularLocation>
</comment>
<dbReference type="KEGG" id="kne:92177726"/>
<comment type="function">
    <text evidence="6">Part of the dynactin complex that activates the molecular motor dynein for ultra-processive transport along microtubules.</text>
</comment>
<evidence type="ECO:0000256" key="5">
    <source>
        <dbReference type="ARBA" id="ARBA00023212"/>
    </source>
</evidence>
<dbReference type="PANTHER" id="PTHR13072">
    <property type="entry name" value="DYNACTIN 6"/>
    <property type="match status" value="1"/>
</dbReference>
<keyword evidence="4" id="KW-0963">Cytoplasm</keyword>
<dbReference type="InterPro" id="IPR027777">
    <property type="entry name" value="DCTN6"/>
</dbReference>
<dbReference type="CDD" id="cd04646">
    <property type="entry name" value="LbH_Dynactin_6"/>
    <property type="match status" value="1"/>
</dbReference>
<evidence type="ECO:0000256" key="3">
    <source>
        <dbReference type="ARBA" id="ARBA00016573"/>
    </source>
</evidence>
<dbReference type="SUPFAM" id="SSF51161">
    <property type="entry name" value="Trimeric LpxA-like enzymes"/>
    <property type="match status" value="1"/>
</dbReference>
<proteinExistence type="inferred from homology"/>
<organism evidence="7 8">
    <name type="scientific">Kwoniella newhampshirensis</name>
    <dbReference type="NCBI Taxonomy" id="1651941"/>
    <lineage>
        <taxon>Eukaryota</taxon>
        <taxon>Fungi</taxon>
        <taxon>Dikarya</taxon>
        <taxon>Basidiomycota</taxon>
        <taxon>Agaricomycotina</taxon>
        <taxon>Tremellomycetes</taxon>
        <taxon>Tremellales</taxon>
        <taxon>Cryptococcaceae</taxon>
        <taxon>Kwoniella</taxon>
    </lineage>
</organism>
<comment type="caution">
    <text evidence="7">The sequence shown here is derived from an EMBL/GenBank/DDBJ whole genome shotgun (WGS) entry which is preliminary data.</text>
</comment>
<accession>A0AAW0Z6P4</accession>
<dbReference type="Gene3D" id="2.160.10.10">
    <property type="entry name" value="Hexapeptide repeat proteins"/>
    <property type="match status" value="1"/>
</dbReference>
<dbReference type="InterPro" id="IPR011004">
    <property type="entry name" value="Trimer_LpxA-like_sf"/>
</dbReference>
<dbReference type="PANTHER" id="PTHR13072:SF0">
    <property type="entry name" value="DYNACTIN SUBUNIT 6"/>
    <property type="match status" value="1"/>
</dbReference>
<dbReference type="GO" id="GO:0007052">
    <property type="term" value="P:mitotic spindle organization"/>
    <property type="evidence" value="ECO:0007669"/>
    <property type="project" value="TreeGrafter"/>
</dbReference>
<evidence type="ECO:0000313" key="8">
    <source>
        <dbReference type="Proteomes" id="UP001388673"/>
    </source>
</evidence>
<dbReference type="GO" id="GO:0005869">
    <property type="term" value="C:dynactin complex"/>
    <property type="evidence" value="ECO:0007669"/>
    <property type="project" value="InterPro"/>
</dbReference>
<evidence type="ECO:0000256" key="1">
    <source>
        <dbReference type="ARBA" id="ARBA00004245"/>
    </source>
</evidence>
<dbReference type="AlphaFoldDB" id="A0AAW0Z6P4"/>
<name>A0AAW0Z6P4_9TREE</name>
<evidence type="ECO:0000256" key="4">
    <source>
        <dbReference type="ARBA" id="ARBA00022490"/>
    </source>
</evidence>
<keyword evidence="5" id="KW-0206">Cytoskeleton</keyword>
<dbReference type="GO" id="GO:0070840">
    <property type="term" value="F:dynein complex binding"/>
    <property type="evidence" value="ECO:0007669"/>
    <property type="project" value="TreeGrafter"/>
</dbReference>
<protein>
    <recommendedName>
        <fullName evidence="3">Dynactin subunit 6</fullName>
    </recommendedName>
</protein>
<comment type="similarity">
    <text evidence="2">Belongs to the dynactin subunits 5/6 family. Dynactin subunit 6 subfamily.</text>
</comment>
<dbReference type="GeneID" id="92177726"/>